<evidence type="ECO:0000313" key="2">
    <source>
        <dbReference type="EMBL" id="PKY39873.1"/>
    </source>
</evidence>
<dbReference type="EMBL" id="LLXI01000081">
    <property type="protein sequence ID" value="PKY39873.1"/>
    <property type="molecule type" value="Genomic_DNA"/>
</dbReference>
<dbReference type="Gene3D" id="1.20.1170.10">
    <property type="match status" value="1"/>
</dbReference>
<name>A0A2I1FZU7_9GLOM</name>
<organism evidence="2 3">
    <name type="scientific">Rhizophagus irregularis</name>
    <dbReference type="NCBI Taxonomy" id="588596"/>
    <lineage>
        <taxon>Eukaryota</taxon>
        <taxon>Fungi</taxon>
        <taxon>Fungi incertae sedis</taxon>
        <taxon>Mucoromycota</taxon>
        <taxon>Glomeromycotina</taxon>
        <taxon>Glomeromycetes</taxon>
        <taxon>Glomerales</taxon>
        <taxon>Glomeraceae</taxon>
        <taxon>Rhizophagus</taxon>
    </lineage>
</organism>
<gene>
    <name evidence="2" type="ORF">RhiirA4_529187</name>
</gene>
<protein>
    <submittedName>
        <fullName evidence="2">Uncharacterized protein</fullName>
    </submittedName>
</protein>
<keyword evidence="1" id="KW-0175">Coiled coil</keyword>
<proteinExistence type="predicted"/>
<accession>A0A2I1FZU7</accession>
<reference evidence="2 3" key="1">
    <citation type="submission" date="2015-10" db="EMBL/GenBank/DDBJ databases">
        <title>Genome analyses suggest a sexual origin of heterokaryosis in a supposedly ancient asexual fungus.</title>
        <authorList>
            <person name="Ropars J."/>
            <person name="Sedzielewska K."/>
            <person name="Noel J."/>
            <person name="Charron P."/>
            <person name="Farinelli L."/>
            <person name="Marton T."/>
            <person name="Kruger M."/>
            <person name="Pelin A."/>
            <person name="Brachmann A."/>
            <person name="Corradi N."/>
        </authorList>
    </citation>
    <scope>NUCLEOTIDE SEQUENCE [LARGE SCALE GENOMIC DNA]</scope>
    <source>
        <strain evidence="2 3">A4</strain>
    </source>
</reference>
<evidence type="ECO:0000313" key="3">
    <source>
        <dbReference type="Proteomes" id="UP000234323"/>
    </source>
</evidence>
<feature type="coiled-coil region" evidence="1">
    <location>
        <begin position="94"/>
        <end position="142"/>
    </location>
</feature>
<dbReference type="AlphaFoldDB" id="A0A2I1FZU7"/>
<evidence type="ECO:0000256" key="1">
    <source>
        <dbReference type="SAM" id="Coils"/>
    </source>
</evidence>
<dbReference type="VEuPathDB" id="FungiDB:RhiirA1_437509"/>
<dbReference type="VEuPathDB" id="FungiDB:FUN_010343"/>
<dbReference type="VEuPathDB" id="FungiDB:RhiirFUN_015691"/>
<dbReference type="Proteomes" id="UP000234323">
    <property type="component" value="Unassembled WGS sequence"/>
</dbReference>
<keyword evidence="3" id="KW-1185">Reference proteome</keyword>
<comment type="caution">
    <text evidence="2">The sequence shown here is derived from an EMBL/GenBank/DDBJ whole genome shotgun (WGS) entry which is preliminary data.</text>
</comment>
<sequence length="349" mass="39143">MTDTLISTKPDMNETVLDMNELQKEVIRSIECFSQISKIRVEDNFIQEKINQISKQKVEFRNFAEESISQSLKMCGYAEDLIVFAECWEDGISKEELEESLSSLLNDSKSYKSEATLLKKQIENIKNSLSGIDDEISEYNEKITEERKVLSNHIDTEDKLTDDAKSYATRGKIVAGIGVITAAIAASFTGGASLVAFGLGSFAFVGGAATAERYTTVVETSSNKSIILNYQLESVREEFSQYIRVMCNGLKTITNIISYCESHWEKQIDKTEDIIKKLESGEKKIEKTEDIIKKLESGEKQMNKIIAKSILTKAKKTLESSEGYSLSIRQVLNKDLMLTEHNAGESEPI</sequence>
<dbReference type="OrthoDB" id="2353790at2759"/>